<dbReference type="InterPro" id="IPR011527">
    <property type="entry name" value="ABC1_TM_dom"/>
</dbReference>
<feature type="transmembrane region" description="Helical" evidence="8">
    <location>
        <begin position="87"/>
        <end position="108"/>
    </location>
</feature>
<dbReference type="FunFam" id="1.20.1560.10:FF:000109">
    <property type="entry name" value="Alkaline protease secretion ATP-binding protein aprD"/>
    <property type="match status" value="1"/>
</dbReference>
<feature type="domain" description="ABC transmembrane type-1" evidence="10">
    <location>
        <begin position="53"/>
        <end position="329"/>
    </location>
</feature>
<keyword evidence="5 8" id="KW-1133">Transmembrane helix</keyword>
<protein>
    <submittedName>
        <fullName evidence="11">ATP-binding cassette domain-containing protein</fullName>
    </submittedName>
</protein>
<evidence type="ECO:0000259" key="9">
    <source>
        <dbReference type="PROSITE" id="PS50893"/>
    </source>
</evidence>
<evidence type="ECO:0000256" key="8">
    <source>
        <dbReference type="SAM" id="Phobius"/>
    </source>
</evidence>
<dbReference type="InterPro" id="IPR036640">
    <property type="entry name" value="ABC1_TM_sf"/>
</dbReference>
<dbReference type="InterPro" id="IPR003593">
    <property type="entry name" value="AAA+_ATPase"/>
</dbReference>
<dbReference type="GO" id="GO:0034040">
    <property type="term" value="F:ATPase-coupled lipid transmembrane transporter activity"/>
    <property type="evidence" value="ECO:0007669"/>
    <property type="project" value="TreeGrafter"/>
</dbReference>
<keyword evidence="2 8" id="KW-0812">Transmembrane</keyword>
<name>A0A5S4YWX5_9BRAD</name>
<dbReference type="Pfam" id="PF00664">
    <property type="entry name" value="ABC_membrane"/>
    <property type="match status" value="1"/>
</dbReference>
<comment type="function">
    <text evidence="7">Involved in beta-(1--&gt;2)glucan export. Transmembrane domains (TMD) form a pore in the inner membrane and the ATP-binding domain (NBD) is responsible for energy generation.</text>
</comment>
<dbReference type="PROSITE" id="PS50929">
    <property type="entry name" value="ABC_TM1F"/>
    <property type="match status" value="1"/>
</dbReference>
<gene>
    <name evidence="11" type="ORF">FXV83_15300</name>
</gene>
<evidence type="ECO:0000256" key="6">
    <source>
        <dbReference type="ARBA" id="ARBA00023136"/>
    </source>
</evidence>
<dbReference type="InterPro" id="IPR003439">
    <property type="entry name" value="ABC_transporter-like_ATP-bd"/>
</dbReference>
<dbReference type="Gene3D" id="3.40.50.300">
    <property type="entry name" value="P-loop containing nucleotide triphosphate hydrolases"/>
    <property type="match status" value="1"/>
</dbReference>
<dbReference type="SUPFAM" id="SSF90123">
    <property type="entry name" value="ABC transporter transmembrane region"/>
    <property type="match status" value="1"/>
</dbReference>
<keyword evidence="6 8" id="KW-0472">Membrane</keyword>
<dbReference type="PROSITE" id="PS50893">
    <property type="entry name" value="ABC_TRANSPORTER_2"/>
    <property type="match status" value="1"/>
</dbReference>
<evidence type="ECO:0000256" key="2">
    <source>
        <dbReference type="ARBA" id="ARBA00022692"/>
    </source>
</evidence>
<evidence type="ECO:0000256" key="3">
    <source>
        <dbReference type="ARBA" id="ARBA00022741"/>
    </source>
</evidence>
<feature type="transmembrane region" description="Helical" evidence="8">
    <location>
        <begin position="174"/>
        <end position="200"/>
    </location>
</feature>
<feature type="transmembrane region" description="Helical" evidence="8">
    <location>
        <begin position="42"/>
        <end position="67"/>
    </location>
</feature>
<evidence type="ECO:0000259" key="10">
    <source>
        <dbReference type="PROSITE" id="PS50929"/>
    </source>
</evidence>
<feature type="domain" description="ABC transporter" evidence="9">
    <location>
        <begin position="363"/>
        <end position="597"/>
    </location>
</feature>
<evidence type="ECO:0000256" key="1">
    <source>
        <dbReference type="ARBA" id="ARBA00004651"/>
    </source>
</evidence>
<proteinExistence type="predicted"/>
<keyword evidence="4 11" id="KW-0067">ATP-binding</keyword>
<reference evidence="11 12" key="1">
    <citation type="submission" date="2019-08" db="EMBL/GenBank/DDBJ databases">
        <title>Bradyrhizobium hipponensis sp. nov., a rhizobium isolated from a Lupinus angustifolius root nodule in Tunisia.</title>
        <authorList>
            <person name="Off K."/>
            <person name="Rejili M."/>
            <person name="Mars M."/>
            <person name="Brachmann A."/>
            <person name="Marin M."/>
        </authorList>
    </citation>
    <scope>NUCLEOTIDE SEQUENCE [LARGE SCALE GENOMIC DNA]</scope>
    <source>
        <strain evidence="12">aSej3</strain>
    </source>
</reference>
<dbReference type="GO" id="GO:0140359">
    <property type="term" value="F:ABC-type transporter activity"/>
    <property type="evidence" value="ECO:0007669"/>
    <property type="project" value="InterPro"/>
</dbReference>
<comment type="subcellular location">
    <subcellularLocation>
        <location evidence="1">Cell membrane</location>
        <topology evidence="1">Multi-pass membrane protein</topology>
    </subcellularLocation>
</comment>
<evidence type="ECO:0000256" key="7">
    <source>
        <dbReference type="ARBA" id="ARBA00024722"/>
    </source>
</evidence>
<evidence type="ECO:0000313" key="12">
    <source>
        <dbReference type="Proteomes" id="UP000324797"/>
    </source>
</evidence>
<dbReference type="InterPro" id="IPR027417">
    <property type="entry name" value="P-loop_NTPase"/>
</dbReference>
<evidence type="ECO:0000256" key="4">
    <source>
        <dbReference type="ARBA" id="ARBA00022840"/>
    </source>
</evidence>
<dbReference type="Gene3D" id="1.20.1560.10">
    <property type="entry name" value="ABC transporter type 1, transmembrane domain"/>
    <property type="match status" value="1"/>
</dbReference>
<dbReference type="AlphaFoldDB" id="A0A5S4YWX5"/>
<dbReference type="SUPFAM" id="SSF52540">
    <property type="entry name" value="P-loop containing nucleoside triphosphate hydrolases"/>
    <property type="match status" value="1"/>
</dbReference>
<keyword evidence="12" id="KW-1185">Reference proteome</keyword>
<dbReference type="PANTHER" id="PTHR24221:SF248">
    <property type="entry name" value="ABC TRANSPORTER TRANSMEMBRANE REGION"/>
    <property type="match status" value="1"/>
</dbReference>
<accession>A0A5S4YWX5</accession>
<evidence type="ECO:0000256" key="5">
    <source>
        <dbReference type="ARBA" id="ARBA00022989"/>
    </source>
</evidence>
<dbReference type="Pfam" id="PF00005">
    <property type="entry name" value="ABC_tran"/>
    <property type="match status" value="1"/>
</dbReference>
<dbReference type="InterPro" id="IPR039421">
    <property type="entry name" value="Type_1_exporter"/>
</dbReference>
<dbReference type="Proteomes" id="UP000324797">
    <property type="component" value="Unassembled WGS sequence"/>
</dbReference>
<comment type="caution">
    <text evidence="11">The sequence shown here is derived from an EMBL/GenBank/DDBJ whole genome shotgun (WGS) entry which is preliminary data.</text>
</comment>
<dbReference type="GO" id="GO:0016887">
    <property type="term" value="F:ATP hydrolysis activity"/>
    <property type="evidence" value="ECO:0007669"/>
    <property type="project" value="InterPro"/>
</dbReference>
<dbReference type="GO" id="GO:0005886">
    <property type="term" value="C:plasma membrane"/>
    <property type="evidence" value="ECO:0007669"/>
    <property type="project" value="UniProtKB-SubCell"/>
</dbReference>
<dbReference type="SMART" id="SM00382">
    <property type="entry name" value="AAA"/>
    <property type="match status" value="1"/>
</dbReference>
<dbReference type="EMBL" id="VSTH01000050">
    <property type="protein sequence ID" value="TYO65599.1"/>
    <property type="molecule type" value="Genomic_DNA"/>
</dbReference>
<evidence type="ECO:0000313" key="11">
    <source>
        <dbReference type="EMBL" id="TYO65599.1"/>
    </source>
</evidence>
<sequence>MLLPDCHRPRKFAGSRFQAVTIMLMPPTRLPILPQIRTPLHAALWSCAGPLGLVFAYSCSYNLLLFAPSIYLLQIYDRVLSSRSGDTLLLLTLIVAITVVVGGVFDALRRAVLGRLGSWLDDRLRPCVLSASLESALRNNWTRASDAYRDVTVLRQFVESGACPMLFDALWAPLFLLVLFLIDPVLGVVGACCVALLFALTVAGDLVTEDVLHKSGAALSRSYGRLQEAAGNIHMIRAMGMFDRAARMIHRDAQDARREHNEALRRGEIVMLATKPVRAVSQVLIMGAAAWLVLDHGKSPAIIFASTLMFSRALAPVESAVAGWKSLVTAVSACQRLGALLAAFPATEQQDTGISPQQARSGLVVDNVGVKLPGANHFLLKDVSFRLAPGECLGIIGPSGSGKSLLGQVIAGLSIPTHGGVLLDNTDVSLLREQRSGLRLGYLPQDINLLGDTIKDIIARLDDADRRKVVDAAKLVGIHEAIMRLPLGYDTVVHSEKTFSRGYRQRLGLARAFFGSPRLVVLDEPNASLDYGGERMLLDAIERMKLANVVLVVVTHRMGLLAATDKIAIMEDGAVVAFGESEEIFERHLSRPQVTSQVAP</sequence>
<dbReference type="GO" id="GO:0005524">
    <property type="term" value="F:ATP binding"/>
    <property type="evidence" value="ECO:0007669"/>
    <property type="project" value="UniProtKB-KW"/>
</dbReference>
<organism evidence="11 12">
    <name type="scientific">Bradyrhizobium hipponense</name>
    <dbReference type="NCBI Taxonomy" id="2605638"/>
    <lineage>
        <taxon>Bacteria</taxon>
        <taxon>Pseudomonadati</taxon>
        <taxon>Pseudomonadota</taxon>
        <taxon>Alphaproteobacteria</taxon>
        <taxon>Hyphomicrobiales</taxon>
        <taxon>Nitrobacteraceae</taxon>
        <taxon>Bradyrhizobium</taxon>
    </lineage>
</organism>
<dbReference type="PANTHER" id="PTHR24221">
    <property type="entry name" value="ATP-BINDING CASSETTE SUB-FAMILY B"/>
    <property type="match status" value="1"/>
</dbReference>
<keyword evidence="3" id="KW-0547">Nucleotide-binding</keyword>